<keyword evidence="1" id="KW-0812">Transmembrane</keyword>
<evidence type="ECO:0000313" key="2">
    <source>
        <dbReference type="EMBL" id="BDZ55613.1"/>
    </source>
</evidence>
<keyword evidence="1" id="KW-0472">Membrane</keyword>
<gene>
    <name evidence="2" type="ORF">GCM10025870_26860</name>
</gene>
<accession>A0ABM8H489</accession>
<reference evidence="3" key="1">
    <citation type="journal article" date="2019" name="Int. J. Syst. Evol. Microbiol.">
        <title>The Global Catalogue of Microorganisms (GCM) 10K type strain sequencing project: providing services to taxonomists for standard genome sequencing and annotation.</title>
        <authorList>
            <consortium name="The Broad Institute Genomics Platform"/>
            <consortium name="The Broad Institute Genome Sequencing Center for Infectious Disease"/>
            <person name="Wu L."/>
            <person name="Ma J."/>
        </authorList>
    </citation>
    <scope>NUCLEOTIDE SEQUENCE [LARGE SCALE GENOMIC DNA]</scope>
    <source>
        <strain evidence="3">NBRC 109019</strain>
    </source>
</reference>
<dbReference type="EMBL" id="AP027734">
    <property type="protein sequence ID" value="BDZ55613.1"/>
    <property type="molecule type" value="Genomic_DNA"/>
</dbReference>
<organism evidence="2 3">
    <name type="scientific">Agromyces marinus</name>
    <dbReference type="NCBI Taxonomy" id="1389020"/>
    <lineage>
        <taxon>Bacteria</taxon>
        <taxon>Bacillati</taxon>
        <taxon>Actinomycetota</taxon>
        <taxon>Actinomycetes</taxon>
        <taxon>Micrococcales</taxon>
        <taxon>Microbacteriaceae</taxon>
        <taxon>Agromyces</taxon>
    </lineage>
</organism>
<feature type="transmembrane region" description="Helical" evidence="1">
    <location>
        <begin position="30"/>
        <end position="51"/>
    </location>
</feature>
<keyword evidence="3" id="KW-1185">Reference proteome</keyword>
<proteinExistence type="predicted"/>
<keyword evidence="1" id="KW-1133">Transmembrane helix</keyword>
<evidence type="ECO:0000256" key="1">
    <source>
        <dbReference type="SAM" id="Phobius"/>
    </source>
</evidence>
<protein>
    <submittedName>
        <fullName evidence="2">Uncharacterized protein</fullName>
    </submittedName>
</protein>
<sequence length="90" mass="9062">MLATVLALAGTTWADARRPVVRGAADETGRARRTVGAGVLVVLVVLAGISLQQFRLAAASASPSSGVGLDPIAALSPCSPCSHSRSPAWP</sequence>
<name>A0ABM8H489_9MICO</name>
<evidence type="ECO:0000313" key="3">
    <source>
        <dbReference type="Proteomes" id="UP001321477"/>
    </source>
</evidence>
<dbReference type="Proteomes" id="UP001321477">
    <property type="component" value="Chromosome"/>
</dbReference>
<dbReference type="RefSeq" id="WP_286329075.1">
    <property type="nucleotide sequence ID" value="NZ_AP027734.1"/>
</dbReference>